<evidence type="ECO:0000256" key="4">
    <source>
        <dbReference type="ARBA" id="ARBA00022801"/>
    </source>
</evidence>
<dbReference type="GO" id="GO:0005783">
    <property type="term" value="C:endoplasmic reticulum"/>
    <property type="evidence" value="ECO:0007669"/>
    <property type="project" value="UniProtKB-ARBA"/>
</dbReference>
<dbReference type="PANTHER" id="PTHR42693">
    <property type="entry name" value="ARYLSULFATASE FAMILY MEMBER"/>
    <property type="match status" value="1"/>
</dbReference>
<evidence type="ECO:0000256" key="1">
    <source>
        <dbReference type="ARBA" id="ARBA00001913"/>
    </source>
</evidence>
<dbReference type="InterPro" id="IPR000917">
    <property type="entry name" value="Sulfatase_N"/>
</dbReference>
<feature type="chain" id="PRO_5029850040" evidence="6">
    <location>
        <begin position="28"/>
        <end position="266"/>
    </location>
</feature>
<keyword evidence="6" id="KW-0732">Signal</keyword>
<feature type="non-terminal residue" evidence="8">
    <location>
        <position position="1"/>
    </location>
</feature>
<dbReference type="GO" id="GO:0046872">
    <property type="term" value="F:metal ion binding"/>
    <property type="evidence" value="ECO:0007669"/>
    <property type="project" value="UniProtKB-KW"/>
</dbReference>
<comment type="similarity">
    <text evidence="2">Belongs to the sulfatase family.</text>
</comment>
<comment type="cofactor">
    <cofactor evidence="1">
        <name>Ca(2+)</name>
        <dbReference type="ChEBI" id="CHEBI:29108"/>
    </cofactor>
</comment>
<evidence type="ECO:0000256" key="6">
    <source>
        <dbReference type="SAM" id="SignalP"/>
    </source>
</evidence>
<accession>A0A7L0GNI4</accession>
<feature type="signal peptide" evidence="6">
    <location>
        <begin position="1"/>
        <end position="27"/>
    </location>
</feature>
<dbReference type="FunFam" id="3.30.1120.10:FF:000001">
    <property type="entry name" value="Arylsulfatase E"/>
    <property type="match status" value="1"/>
</dbReference>
<feature type="domain" description="Sulfatase N-terminal" evidence="7">
    <location>
        <begin position="3"/>
        <end position="152"/>
    </location>
</feature>
<dbReference type="Gene3D" id="3.30.1120.10">
    <property type="match status" value="1"/>
</dbReference>
<keyword evidence="4" id="KW-0378">Hydrolase</keyword>
<proteinExistence type="inferred from homology"/>
<evidence type="ECO:0000313" key="8">
    <source>
        <dbReference type="EMBL" id="NXK08578.1"/>
    </source>
</evidence>
<dbReference type="InterPro" id="IPR017850">
    <property type="entry name" value="Alkaline_phosphatase_core_sf"/>
</dbReference>
<evidence type="ECO:0000256" key="5">
    <source>
        <dbReference type="ARBA" id="ARBA00022837"/>
    </source>
</evidence>
<dbReference type="Proteomes" id="UP000555649">
    <property type="component" value="Unassembled WGS sequence"/>
</dbReference>
<comment type="caution">
    <text evidence="8">The sequence shown here is derived from an EMBL/GenBank/DDBJ whole genome shotgun (WGS) entry which is preliminary data.</text>
</comment>
<gene>
    <name evidence="8" type="primary">Arsd_1</name>
    <name evidence="8" type="ORF">HERCAC_R02411</name>
</gene>
<protein>
    <submittedName>
        <fullName evidence="8">ARSD Arylsulfatase</fullName>
    </submittedName>
</protein>
<dbReference type="Pfam" id="PF00884">
    <property type="entry name" value="Sulfatase"/>
    <property type="match status" value="1"/>
</dbReference>
<sequence>WFLRNRHGPFMLFVSFLHVHTPLLTTATFPGKSCHGLYGGNVEEMDWMVGKILDSLDREGLKNQTFTYFASDHGGHLEAQGGSAQLGGWNGIYKGRKNTMTLHEGGKGVGGWEGEICAPGVFRCPGVIPAGTVIDEPTSLMDIYLTVVHLAGGILPQDKVIDGQNFVPLLQRRAQKTEHKFLFHCCGSYLHAVWWHQKDHKYKCGAIWKAHYVTPVLRPPGARAYYGTGICPCFGEGMTHHDPPLLFDLSRDPSEAKSLLADTKPR</sequence>
<feature type="non-terminal residue" evidence="8">
    <location>
        <position position="266"/>
    </location>
</feature>
<evidence type="ECO:0000256" key="3">
    <source>
        <dbReference type="ARBA" id="ARBA00022723"/>
    </source>
</evidence>
<dbReference type="EMBL" id="VXAJ01000252">
    <property type="protein sequence ID" value="NXK08578.1"/>
    <property type="molecule type" value="Genomic_DNA"/>
</dbReference>
<evidence type="ECO:0000259" key="7">
    <source>
        <dbReference type="Pfam" id="PF00884"/>
    </source>
</evidence>
<keyword evidence="9" id="KW-1185">Reference proteome</keyword>
<organism evidence="8 9">
    <name type="scientific">Herpetotheres cachinnans</name>
    <name type="common">Laughing falcon</name>
    <name type="synonym">Falco cachinnans</name>
    <dbReference type="NCBI Taxonomy" id="56343"/>
    <lineage>
        <taxon>Eukaryota</taxon>
        <taxon>Metazoa</taxon>
        <taxon>Chordata</taxon>
        <taxon>Craniata</taxon>
        <taxon>Vertebrata</taxon>
        <taxon>Euteleostomi</taxon>
        <taxon>Archelosauria</taxon>
        <taxon>Archosauria</taxon>
        <taxon>Dinosauria</taxon>
        <taxon>Saurischia</taxon>
        <taxon>Theropoda</taxon>
        <taxon>Coelurosauria</taxon>
        <taxon>Aves</taxon>
        <taxon>Neognathae</taxon>
        <taxon>Neoaves</taxon>
        <taxon>Telluraves</taxon>
        <taxon>Australaves</taxon>
        <taxon>Falconiformes</taxon>
        <taxon>Falconidae</taxon>
        <taxon>Herpetotheres</taxon>
    </lineage>
</organism>
<name>A0A7L0GNI4_HERCA</name>
<reference evidence="8 9" key="1">
    <citation type="submission" date="2019-09" db="EMBL/GenBank/DDBJ databases">
        <title>Bird 10,000 Genomes (B10K) Project - Family phase.</title>
        <authorList>
            <person name="Zhang G."/>
        </authorList>
    </citation>
    <scope>NUCLEOTIDE SEQUENCE [LARGE SCALE GENOMIC DNA]</scope>
    <source>
        <strain evidence="8">B10K-DU-005-78</strain>
        <tissue evidence="8">Mixed tissue sample</tissue>
    </source>
</reference>
<dbReference type="PANTHER" id="PTHR42693:SF5">
    <property type="entry name" value="ARYLSULFATASE D"/>
    <property type="match status" value="1"/>
</dbReference>
<evidence type="ECO:0000313" key="9">
    <source>
        <dbReference type="Proteomes" id="UP000555649"/>
    </source>
</evidence>
<keyword evidence="3" id="KW-0479">Metal-binding</keyword>
<keyword evidence="5" id="KW-0106">Calcium</keyword>
<dbReference type="SUPFAM" id="SSF53649">
    <property type="entry name" value="Alkaline phosphatase-like"/>
    <property type="match status" value="1"/>
</dbReference>
<evidence type="ECO:0000256" key="2">
    <source>
        <dbReference type="ARBA" id="ARBA00008779"/>
    </source>
</evidence>
<dbReference type="Gene3D" id="3.40.720.10">
    <property type="entry name" value="Alkaline Phosphatase, subunit A"/>
    <property type="match status" value="1"/>
</dbReference>
<dbReference type="InterPro" id="IPR050738">
    <property type="entry name" value="Sulfatase"/>
</dbReference>
<dbReference type="AlphaFoldDB" id="A0A7L0GNI4"/>
<dbReference type="GO" id="GO:0004065">
    <property type="term" value="F:arylsulfatase activity"/>
    <property type="evidence" value="ECO:0007669"/>
    <property type="project" value="TreeGrafter"/>
</dbReference>
<dbReference type="Pfam" id="PF14707">
    <property type="entry name" value="Sulfatase_C"/>
    <property type="match status" value="1"/>
</dbReference>